<comment type="caution">
    <text evidence="3">The sequence shown here is derived from an EMBL/GenBank/DDBJ whole genome shotgun (WGS) entry which is preliminary data.</text>
</comment>
<dbReference type="GO" id="GO:0003676">
    <property type="term" value="F:nucleic acid binding"/>
    <property type="evidence" value="ECO:0007669"/>
    <property type="project" value="InterPro"/>
</dbReference>
<dbReference type="InterPro" id="IPR036397">
    <property type="entry name" value="RNaseH_sf"/>
</dbReference>
<evidence type="ECO:0000313" key="4">
    <source>
        <dbReference type="Proteomes" id="UP000324091"/>
    </source>
</evidence>
<proteinExistence type="predicted"/>
<dbReference type="InterPro" id="IPR043502">
    <property type="entry name" value="DNA/RNA_pol_sf"/>
</dbReference>
<dbReference type="InterPro" id="IPR001584">
    <property type="entry name" value="Integrase_cat-core"/>
</dbReference>
<dbReference type="InterPro" id="IPR040676">
    <property type="entry name" value="DUF5641"/>
</dbReference>
<dbReference type="EMBL" id="RHFK02000004">
    <property type="protein sequence ID" value="TWW77718.1"/>
    <property type="molecule type" value="Genomic_DNA"/>
</dbReference>
<dbReference type="SUPFAM" id="SSF56672">
    <property type="entry name" value="DNA/RNA polymerases"/>
    <property type="match status" value="1"/>
</dbReference>
<dbReference type="InterPro" id="IPR012337">
    <property type="entry name" value="RNaseH-like_sf"/>
</dbReference>
<dbReference type="Pfam" id="PF05380">
    <property type="entry name" value="Peptidase_A17"/>
    <property type="match status" value="1"/>
</dbReference>
<dbReference type="Pfam" id="PF18701">
    <property type="entry name" value="DUF5641"/>
    <property type="match status" value="1"/>
</dbReference>
<dbReference type="Proteomes" id="UP000324091">
    <property type="component" value="Chromosome 12"/>
</dbReference>
<evidence type="ECO:0000256" key="1">
    <source>
        <dbReference type="SAM" id="MobiDB-lite"/>
    </source>
</evidence>
<feature type="domain" description="Integrase catalytic" evidence="2">
    <location>
        <begin position="1226"/>
        <end position="1412"/>
    </location>
</feature>
<accession>A0A5C6PGA8</accession>
<dbReference type="InterPro" id="IPR041588">
    <property type="entry name" value="Integrase_H2C2"/>
</dbReference>
<dbReference type="Pfam" id="PF17921">
    <property type="entry name" value="Integrase_H2C2"/>
    <property type="match status" value="1"/>
</dbReference>
<dbReference type="PROSITE" id="PS50994">
    <property type="entry name" value="INTEGRASE"/>
    <property type="match status" value="1"/>
</dbReference>
<organism evidence="3 4">
    <name type="scientific">Takifugu flavidus</name>
    <name type="common">sansaifugu</name>
    <dbReference type="NCBI Taxonomy" id="433684"/>
    <lineage>
        <taxon>Eukaryota</taxon>
        <taxon>Metazoa</taxon>
        <taxon>Chordata</taxon>
        <taxon>Craniata</taxon>
        <taxon>Vertebrata</taxon>
        <taxon>Euteleostomi</taxon>
        <taxon>Actinopterygii</taxon>
        <taxon>Neopterygii</taxon>
        <taxon>Teleostei</taxon>
        <taxon>Neoteleostei</taxon>
        <taxon>Acanthomorphata</taxon>
        <taxon>Eupercaria</taxon>
        <taxon>Tetraodontiformes</taxon>
        <taxon>Tetradontoidea</taxon>
        <taxon>Tetraodontidae</taxon>
        <taxon>Takifugu</taxon>
    </lineage>
</organism>
<dbReference type="PANTHER" id="PTHR47331:SF1">
    <property type="entry name" value="GAG-LIKE PROTEIN"/>
    <property type="match status" value="1"/>
</dbReference>
<feature type="region of interest" description="Disordered" evidence="1">
    <location>
        <begin position="1"/>
        <end position="24"/>
    </location>
</feature>
<dbReference type="Gene3D" id="3.30.420.10">
    <property type="entry name" value="Ribonuclease H-like superfamily/Ribonuclease H"/>
    <property type="match status" value="1"/>
</dbReference>
<name>A0A5C6PGA8_9TELE</name>
<dbReference type="SUPFAM" id="SSF53098">
    <property type="entry name" value="Ribonuclease H-like"/>
    <property type="match status" value="1"/>
</dbReference>
<dbReference type="GO" id="GO:0015074">
    <property type="term" value="P:DNA integration"/>
    <property type="evidence" value="ECO:0007669"/>
    <property type="project" value="InterPro"/>
</dbReference>
<gene>
    <name evidence="3" type="ORF">D4764_12G0011080</name>
</gene>
<dbReference type="InterPro" id="IPR008042">
    <property type="entry name" value="Retrotrans_Pao"/>
</dbReference>
<protein>
    <recommendedName>
        <fullName evidence="2">Integrase catalytic domain-containing protein</fullName>
    </recommendedName>
</protein>
<reference evidence="3 4" key="1">
    <citation type="submission" date="2019-04" db="EMBL/GenBank/DDBJ databases">
        <title>Chromosome genome assembly for Takifugu flavidus.</title>
        <authorList>
            <person name="Xiao S."/>
        </authorList>
    </citation>
    <scope>NUCLEOTIDE SEQUENCE [LARGE SCALE GENOMIC DNA]</scope>
    <source>
        <strain evidence="3">HTHZ2018</strain>
        <tissue evidence="3">Muscle</tissue>
    </source>
</reference>
<sequence length="1535" mass="174117">MWLQHSLQRDKPIPHNKLSPPSDHVVGEHAHLRRAATPDQHGHLARPRADSPLTFSQNVQSELGTILNAPALKFGDSEAFDAFALSIQTLVGMLRTLEGQNGYELRCGSHVDRLLGKMPPSYRDGFVEYCLNQGILRTGTDQTYTLPDLSVWLQMKSQAKRIAGRAASLYNFEAPKPPKKDQRPFNKSKEKSTAFLLTASDNQDLKGRSAPMKFSSKPKPYCPHCDNKEHFLNACAEFKKLNTEQIVRWIRDGQRCWKCGRSHKPEVCTLKRPCNTCKEQHLTVLHNAVQQTQKSVLMVTAPTTKVYLDRPNRSPKVMLKVVKVLLHAGDRVLETYAVLDDGSERSIILPQAVQRLNLTAQPETLTVRTVHQEVVQLQGASVTLYVSSLLKPEERYHIHHAFTSENLGLSEHSYPVRSLQQKYKHLRNLPLPPVEHAQPLLLIGSDLPHLLTPIEPVRTGPPGGPIAVHTQLGWSLQGPTNIDQVPASEQQCLFTVTDSPTCELFKNVERLWQIDTLPYTSKKQVTRSKQDQQALALLQSSTVRITVDGIPRYATPLLRRANSATLQAPMETVLSSLRSTERRLAKDPQRAEAYCQEIRELERMGYVAVVPPEVATSTPESWYIPHHMVRHNNKNRIVFNCSFRHEGKSLNELLLPGPTLGPSLLGVLIRFRQYPVARTEEPKIYKWQVLPFGTTCSPCCAIYALQRHVQNTSESNSDLIDIVEQSFYVDNCLHITHSRRKLRMLLIACAIYSTLEASKYASGLVMFLPLSNIFHPTSDLRAYDPLGYIVPFTTRAKILVQDLWKAQIGWDDPIQPQSLRDRWLTWEREIPDLIQMEIPRCYAPVSADSSTSIRDLHIFCDASERAYGSVAYLRTEDAQKQVHVSFVLARSRVAPKKQLSMPRLELSAALTGAQLASVLQTELTLPIRTIILWSDSTTVLHWITSESCQYKVFVGTRVAEIQSLTDVSNWRYVDTANNPADDITRGKTLKELSRPHRWHQGPAFLRQTEDHWPTSPSSYPEADDSELKKSSFCGHVTVDSCPQLPEVSMFSTWKELMQATVRFLHGAADPNYDSLHEAADYIKAENLLLKQAQLESFPEEVKALITDRPLPTSSRLGSLSPEYDKDTGLIRVGGRLRRAEQLELDTIHPVLLDPKHPLTNLIIQDFDETLLHPGPERVLAELRRRFWILRGREAVKRQQSRCMQCQAWRANPSVPKMADLPPARLRLYKPPFYSTGVDCFGPFTVKIRRRTEKRWGIVFKCMTTRCVHLDLLESLDTDAFLMSLRRFVARRGKPFELLSDNGTNFVGGARELREAFETMAPHLKEQLAKQKIEFCFNPPSAPHFGGAWKREVRSVKTALKVVLKEQTVPETVLQTVLVEVEGILNAKPLGYVSSDLADPDPITPSILLMGRYDVSLPQVIYDSNDTLGNRRWRHSQVLVDRFWTRFISHYLPSLQERQKWQRDGKHLEPNQVVLIVDPQLPRALWPVGKVTATYPGADGRIRTAAIEVKDRTYIRPVARLVQLPKLEDRATDPPA</sequence>
<evidence type="ECO:0000259" key="2">
    <source>
        <dbReference type="PROSITE" id="PS50994"/>
    </source>
</evidence>
<dbReference type="PANTHER" id="PTHR47331">
    <property type="entry name" value="PHD-TYPE DOMAIN-CONTAINING PROTEIN"/>
    <property type="match status" value="1"/>
</dbReference>
<evidence type="ECO:0000313" key="3">
    <source>
        <dbReference type="EMBL" id="TWW77718.1"/>
    </source>
</evidence>
<keyword evidence="4" id="KW-1185">Reference proteome</keyword>